<keyword evidence="2" id="KW-0732">Signal</keyword>
<dbReference type="STRING" id="1121131.SAMN02745229_00479"/>
<gene>
    <name evidence="3" type="ORF">SAMN02745229_00479</name>
</gene>
<protein>
    <submittedName>
        <fullName evidence="3">Uncharacterized protein</fullName>
    </submittedName>
</protein>
<dbReference type="OrthoDB" id="9799897at2"/>
<feature type="signal peptide" evidence="2">
    <location>
        <begin position="1"/>
        <end position="18"/>
    </location>
</feature>
<reference evidence="4" key="1">
    <citation type="submission" date="2016-11" db="EMBL/GenBank/DDBJ databases">
        <authorList>
            <person name="Varghese N."/>
            <person name="Submissions S."/>
        </authorList>
    </citation>
    <scope>NUCLEOTIDE SEQUENCE [LARGE SCALE GENOMIC DNA]</scope>
    <source>
        <strain evidence="4">DSM 3071</strain>
    </source>
</reference>
<dbReference type="EMBL" id="FQXK01000004">
    <property type="protein sequence ID" value="SHH45315.1"/>
    <property type="molecule type" value="Genomic_DNA"/>
</dbReference>
<dbReference type="AlphaFoldDB" id="A0A1M5T3J6"/>
<evidence type="ECO:0000256" key="1">
    <source>
        <dbReference type="SAM" id="MobiDB-lite"/>
    </source>
</evidence>
<dbReference type="Proteomes" id="UP000184278">
    <property type="component" value="Unassembled WGS sequence"/>
</dbReference>
<evidence type="ECO:0000313" key="4">
    <source>
        <dbReference type="Proteomes" id="UP000184278"/>
    </source>
</evidence>
<feature type="chain" id="PRO_5039507865" evidence="2">
    <location>
        <begin position="19"/>
        <end position="462"/>
    </location>
</feature>
<evidence type="ECO:0000313" key="3">
    <source>
        <dbReference type="EMBL" id="SHH45315.1"/>
    </source>
</evidence>
<organism evidence="3 4">
    <name type="scientific">Butyrivibrio fibrisolvens DSM 3071</name>
    <dbReference type="NCBI Taxonomy" id="1121131"/>
    <lineage>
        <taxon>Bacteria</taxon>
        <taxon>Bacillati</taxon>
        <taxon>Bacillota</taxon>
        <taxon>Clostridia</taxon>
        <taxon>Lachnospirales</taxon>
        <taxon>Lachnospiraceae</taxon>
        <taxon>Butyrivibrio</taxon>
    </lineage>
</organism>
<keyword evidence="4" id="KW-1185">Reference proteome</keyword>
<feature type="region of interest" description="Disordered" evidence="1">
    <location>
        <begin position="25"/>
        <end position="88"/>
    </location>
</feature>
<sequence>MKKTKLLALGLSATLLMSGCNIQLSEKDPDISDEDFSNEASTLASVDPEESGDPDDNDDPQNNDDPDDNNDPDNNDNNGNEDSEEGPEIEAYREFLRDYYDEEEQDFYAAVLHLDEDDQYELAVLTEFGYEYSVNLYKYEDEEVVSLAIDGFPFYGTSGNFYYFDQENCFYYVYENTSGDTVKVTEFVFSLQDGEVVLEHEFTKETEFDSEECTYYVDDEEVDEDTYKEYESEYDTYDVYSHDCVYTSYCYYIEEESDIDETIKRDYDEIYDDNLKEPVTCDKPVIYLYPEGDGTSISAQLDINGYFTCLDPEFNISNGWDVVADRNGDIHLDGKTYDYLFWEARLYADFNFDKGFCVAGDETEEFLNRVLPQLGLNQKETEQFIEYWLPIMEKNPYNVVSFQTTEYTDCAGLEITPKPDTMIRVFMAFYASDTYKEMPEQTFVCPEREGFVAVEWGGSYVR</sequence>
<accession>A0A1M5T3J6</accession>
<dbReference type="RefSeq" id="WP_073385208.1">
    <property type="nucleotide sequence ID" value="NZ_FQXK01000004.1"/>
</dbReference>
<name>A0A1M5T3J6_BUTFI</name>
<feature type="compositionally biased region" description="Acidic residues" evidence="1">
    <location>
        <begin position="47"/>
        <end position="88"/>
    </location>
</feature>
<dbReference type="PROSITE" id="PS51257">
    <property type="entry name" value="PROKAR_LIPOPROTEIN"/>
    <property type="match status" value="1"/>
</dbReference>
<dbReference type="GeneID" id="89509384"/>
<evidence type="ECO:0000256" key="2">
    <source>
        <dbReference type="SAM" id="SignalP"/>
    </source>
</evidence>
<proteinExistence type="predicted"/>